<keyword evidence="1" id="KW-0472">Membrane</keyword>
<protein>
    <submittedName>
        <fullName evidence="2">Uncharacterized protein</fullName>
    </submittedName>
</protein>
<keyword evidence="1" id="KW-0812">Transmembrane</keyword>
<evidence type="ECO:0000256" key="1">
    <source>
        <dbReference type="SAM" id="Phobius"/>
    </source>
</evidence>
<dbReference type="Proteomes" id="UP000472263">
    <property type="component" value="Chromosome 3"/>
</dbReference>
<keyword evidence="1" id="KW-1133">Transmembrane helix</keyword>
<reference evidence="2" key="3">
    <citation type="submission" date="2025-09" db="UniProtKB">
        <authorList>
            <consortium name="Ensembl"/>
        </authorList>
    </citation>
    <scope>IDENTIFICATION</scope>
</reference>
<sequence length="110" mass="12864">MKDLIELVHCWSLVILWNLSLSHVYFFSQFVCCLIWLSEGVSSVFVLFPHYFVTLPGKVCLALPVKHPVQMSHPPPSLQLIELRLWVFCAITDNMNQHLVSIYLKRLYVY</sequence>
<proteinExistence type="predicted"/>
<reference evidence="2" key="1">
    <citation type="submission" date="2019-06" db="EMBL/GenBank/DDBJ databases">
        <authorList>
            <consortium name="Wellcome Sanger Institute Data Sharing"/>
        </authorList>
    </citation>
    <scope>NUCLEOTIDE SEQUENCE [LARGE SCALE GENOMIC DNA]</scope>
</reference>
<name>A0A667YEG5_9TELE</name>
<organism evidence="2 3">
    <name type="scientific">Myripristis murdjan</name>
    <name type="common">pinecone soldierfish</name>
    <dbReference type="NCBI Taxonomy" id="586833"/>
    <lineage>
        <taxon>Eukaryota</taxon>
        <taxon>Metazoa</taxon>
        <taxon>Chordata</taxon>
        <taxon>Craniata</taxon>
        <taxon>Vertebrata</taxon>
        <taxon>Euteleostomi</taxon>
        <taxon>Actinopterygii</taxon>
        <taxon>Neopterygii</taxon>
        <taxon>Teleostei</taxon>
        <taxon>Neoteleostei</taxon>
        <taxon>Acanthomorphata</taxon>
        <taxon>Holocentriformes</taxon>
        <taxon>Holocentridae</taxon>
        <taxon>Myripristis</taxon>
    </lineage>
</organism>
<reference evidence="2" key="2">
    <citation type="submission" date="2025-08" db="UniProtKB">
        <authorList>
            <consortium name="Ensembl"/>
        </authorList>
    </citation>
    <scope>IDENTIFICATION</scope>
</reference>
<keyword evidence="3" id="KW-1185">Reference proteome</keyword>
<evidence type="ECO:0000313" key="3">
    <source>
        <dbReference type="Proteomes" id="UP000472263"/>
    </source>
</evidence>
<evidence type="ECO:0000313" key="2">
    <source>
        <dbReference type="Ensembl" id="ENSMMDP00005019646.1"/>
    </source>
</evidence>
<dbReference type="AlphaFoldDB" id="A0A667YEG5"/>
<dbReference type="Ensembl" id="ENSMMDT00005020113.1">
    <property type="protein sequence ID" value="ENSMMDP00005019646.1"/>
    <property type="gene ID" value="ENSMMDG00005009724.1"/>
</dbReference>
<dbReference type="InParanoid" id="A0A667YEG5"/>
<feature type="transmembrane region" description="Helical" evidence="1">
    <location>
        <begin position="26"/>
        <end position="48"/>
    </location>
</feature>
<accession>A0A667YEG5</accession>